<organism evidence="2 4">
    <name type="scientific">Vitis vinifera</name>
    <name type="common">Grape</name>
    <dbReference type="NCBI Taxonomy" id="29760"/>
    <lineage>
        <taxon>Eukaryota</taxon>
        <taxon>Viridiplantae</taxon>
        <taxon>Streptophyta</taxon>
        <taxon>Embryophyta</taxon>
        <taxon>Tracheophyta</taxon>
        <taxon>Spermatophyta</taxon>
        <taxon>Magnoliopsida</taxon>
        <taxon>eudicotyledons</taxon>
        <taxon>Gunneridae</taxon>
        <taxon>Pentapetalae</taxon>
        <taxon>rosids</taxon>
        <taxon>Vitales</taxon>
        <taxon>Vitaceae</taxon>
        <taxon>Viteae</taxon>
        <taxon>Vitis</taxon>
    </lineage>
</organism>
<feature type="region of interest" description="Disordered" evidence="1">
    <location>
        <begin position="1"/>
        <end position="28"/>
    </location>
</feature>
<name>A0A438CWM6_VITVI</name>
<accession>A0A438CWM6</accession>
<protein>
    <submittedName>
        <fullName evidence="2">Uncharacterized protein</fullName>
    </submittedName>
</protein>
<gene>
    <name evidence="3" type="ORF">CK203_053271</name>
    <name evidence="2" type="ORF">CK203_103598</name>
</gene>
<evidence type="ECO:0000313" key="3">
    <source>
        <dbReference type="EMBL" id="RVW74295.1"/>
    </source>
</evidence>
<evidence type="ECO:0000313" key="2">
    <source>
        <dbReference type="EMBL" id="RVW27603.1"/>
    </source>
</evidence>
<dbReference type="Proteomes" id="UP000288805">
    <property type="component" value="Unassembled WGS sequence"/>
</dbReference>
<comment type="caution">
    <text evidence="2">The sequence shown here is derived from an EMBL/GenBank/DDBJ whole genome shotgun (WGS) entry which is preliminary data.</text>
</comment>
<reference evidence="2 4" key="1">
    <citation type="journal article" date="2018" name="PLoS Genet.">
        <title>Population sequencing reveals clonal diversity and ancestral inbreeding in the grapevine cultivar Chardonnay.</title>
        <authorList>
            <person name="Roach M.J."/>
            <person name="Johnson D.L."/>
            <person name="Bohlmann J."/>
            <person name="van Vuuren H.J."/>
            <person name="Jones S.J."/>
            <person name="Pretorius I.S."/>
            <person name="Schmidt S.A."/>
            <person name="Borneman A.R."/>
        </authorList>
    </citation>
    <scope>NUCLEOTIDE SEQUENCE [LARGE SCALE GENOMIC DNA]</scope>
    <source>
        <strain evidence="4">cv. Chardonnay</strain>
        <strain evidence="2">I10V1</strain>
        <tissue evidence="2">Leaf</tissue>
    </source>
</reference>
<dbReference type="EMBL" id="QGNW01000372">
    <property type="protein sequence ID" value="RVW74295.1"/>
    <property type="molecule type" value="Genomic_DNA"/>
</dbReference>
<dbReference type="EMBL" id="QGNW01001947">
    <property type="protein sequence ID" value="RVW27603.1"/>
    <property type="molecule type" value="Genomic_DNA"/>
</dbReference>
<proteinExistence type="predicted"/>
<evidence type="ECO:0000313" key="4">
    <source>
        <dbReference type="Proteomes" id="UP000288805"/>
    </source>
</evidence>
<sequence length="87" mass="9695">MEEVSIKGRVNGHLLSKQTQEDQVSPGVPLSTSPGILGFPIPTEVFGKLPVSFDDLQYYPASDTVDGEWSGDLLKFMFLFQLMFVRD</sequence>
<dbReference type="AlphaFoldDB" id="A0A438CWM6"/>
<evidence type="ECO:0000256" key="1">
    <source>
        <dbReference type="SAM" id="MobiDB-lite"/>
    </source>
</evidence>